<dbReference type="EMBL" id="LWCA01000033">
    <property type="protein sequence ID" value="OAF71662.1"/>
    <property type="molecule type" value="Genomic_DNA"/>
</dbReference>
<gene>
    <name evidence="2" type="ORF">A3Q56_00569</name>
</gene>
<feature type="domain" description="C2H2-type" evidence="1">
    <location>
        <begin position="154"/>
        <end position="176"/>
    </location>
</feature>
<reference evidence="2 3" key="1">
    <citation type="submission" date="2016-04" db="EMBL/GenBank/DDBJ databases">
        <title>The genome of Intoshia linei affirms orthonectids as highly simplified spiralians.</title>
        <authorList>
            <person name="Mikhailov K.V."/>
            <person name="Slusarev G.S."/>
            <person name="Nikitin M.A."/>
            <person name="Logacheva M.D."/>
            <person name="Penin A."/>
            <person name="Aleoshin V."/>
            <person name="Panchin Y.V."/>
        </authorList>
    </citation>
    <scope>NUCLEOTIDE SEQUENCE [LARGE SCALE GENOMIC DNA]</scope>
    <source>
        <strain evidence="2">Intl2013</strain>
        <tissue evidence="2">Whole animal</tissue>
    </source>
</reference>
<organism evidence="2 3">
    <name type="scientific">Intoshia linei</name>
    <dbReference type="NCBI Taxonomy" id="1819745"/>
    <lineage>
        <taxon>Eukaryota</taxon>
        <taxon>Metazoa</taxon>
        <taxon>Spiralia</taxon>
        <taxon>Lophotrochozoa</taxon>
        <taxon>Mesozoa</taxon>
        <taxon>Orthonectida</taxon>
        <taxon>Rhopaluridae</taxon>
        <taxon>Intoshia</taxon>
    </lineage>
</organism>
<evidence type="ECO:0000259" key="1">
    <source>
        <dbReference type="SMART" id="SM00355"/>
    </source>
</evidence>
<dbReference type="AlphaFoldDB" id="A0A177BDH0"/>
<name>A0A177BDH0_9BILA</name>
<comment type="caution">
    <text evidence="2">The sequence shown here is derived from an EMBL/GenBank/DDBJ whole genome shotgun (WGS) entry which is preliminary data.</text>
</comment>
<dbReference type="InterPro" id="IPR013087">
    <property type="entry name" value="Znf_C2H2_type"/>
</dbReference>
<sequence length="403" mass="47506">MLQPTSDFNLENRDDGKEIKTERENLFDKFMTNTLASYVSEYGYKPLEEIKKEANFVNIYAIEVFRQRQYMNQTEFIEMDSDWIGYFFNRKTVTVCNEFMKHNKKILSENKFAANNINLNMENDKQCIKCSKQFDNESEYWQHRLKEIDYDKTCFCPFCIYISESKTIFMCHLEYHFSIDNYNCPICDFVGNSKMHLSCHFREHGGNEDCNICRQNNGICKHNPKILIKDNGNVQLTQDYKNANNIFENDTIMAKLLMQVWNTMKKIVKDKYKESKYICAYTLSRLYLVATFSVFEKNSIESKLEIENEKNKYLDIVTQLKLQENNLEETHDSNTEIELIRMKNYFEKKSTSCIDCNYKSSNVVEFVIHIIENHSQTQSQLITEIGGLNVDITNGCVGLNFNA</sequence>
<protein>
    <recommendedName>
        <fullName evidence="1">C2H2-type domain-containing protein</fullName>
    </recommendedName>
</protein>
<feature type="domain" description="C2H2-type" evidence="1">
    <location>
        <begin position="125"/>
        <end position="145"/>
    </location>
</feature>
<dbReference type="Proteomes" id="UP000078046">
    <property type="component" value="Unassembled WGS sequence"/>
</dbReference>
<proteinExistence type="predicted"/>
<dbReference type="SMART" id="SM00355">
    <property type="entry name" value="ZnF_C2H2"/>
    <property type="match status" value="4"/>
</dbReference>
<feature type="domain" description="C2H2-type" evidence="1">
    <location>
        <begin position="351"/>
        <end position="374"/>
    </location>
</feature>
<feature type="domain" description="C2H2-type" evidence="1">
    <location>
        <begin position="182"/>
        <end position="204"/>
    </location>
</feature>
<evidence type="ECO:0000313" key="3">
    <source>
        <dbReference type="Proteomes" id="UP000078046"/>
    </source>
</evidence>
<keyword evidence="3" id="KW-1185">Reference proteome</keyword>
<accession>A0A177BDH0</accession>
<evidence type="ECO:0000313" key="2">
    <source>
        <dbReference type="EMBL" id="OAF71662.1"/>
    </source>
</evidence>